<dbReference type="InterPro" id="IPR001888">
    <property type="entry name" value="Transposase_1"/>
</dbReference>
<accession>A0A8J9YYN9</accession>
<dbReference type="InterPro" id="IPR036397">
    <property type="entry name" value="RNaseH_sf"/>
</dbReference>
<evidence type="ECO:0000313" key="2">
    <source>
        <dbReference type="EMBL" id="CAH1244313.1"/>
    </source>
</evidence>
<evidence type="ECO:0000256" key="1">
    <source>
        <dbReference type="SAM" id="MobiDB-lite"/>
    </source>
</evidence>
<dbReference type="Gene3D" id="3.30.420.10">
    <property type="entry name" value="Ribonuclease H-like superfamily/Ribonuclease H"/>
    <property type="match status" value="1"/>
</dbReference>
<reference evidence="2" key="1">
    <citation type="submission" date="2022-01" db="EMBL/GenBank/DDBJ databases">
        <authorList>
            <person name="Braso-Vives M."/>
        </authorList>
    </citation>
    <scope>NUCLEOTIDE SEQUENCE</scope>
</reference>
<dbReference type="InterPro" id="IPR052709">
    <property type="entry name" value="Transposase-MT_Hybrid"/>
</dbReference>
<dbReference type="OrthoDB" id="616263at2759"/>
<organism evidence="2 3">
    <name type="scientific">Branchiostoma lanceolatum</name>
    <name type="common">Common lancelet</name>
    <name type="synonym">Amphioxus lanceolatum</name>
    <dbReference type="NCBI Taxonomy" id="7740"/>
    <lineage>
        <taxon>Eukaryota</taxon>
        <taxon>Metazoa</taxon>
        <taxon>Chordata</taxon>
        <taxon>Cephalochordata</taxon>
        <taxon>Leptocardii</taxon>
        <taxon>Amphioxiformes</taxon>
        <taxon>Branchiostomatidae</taxon>
        <taxon>Branchiostoma</taxon>
    </lineage>
</organism>
<feature type="region of interest" description="Disordered" evidence="1">
    <location>
        <begin position="1"/>
        <end position="20"/>
    </location>
</feature>
<evidence type="ECO:0000313" key="3">
    <source>
        <dbReference type="Proteomes" id="UP000838412"/>
    </source>
</evidence>
<proteinExistence type="predicted"/>
<dbReference type="Proteomes" id="UP000838412">
    <property type="component" value="Chromosome 14"/>
</dbReference>
<feature type="compositionally biased region" description="Basic and acidic residues" evidence="1">
    <location>
        <begin position="1"/>
        <end position="15"/>
    </location>
</feature>
<name>A0A8J9YYN9_BRALA</name>
<dbReference type="PANTHER" id="PTHR46060:SF1">
    <property type="entry name" value="MARINER MOS1 TRANSPOSASE-LIKE PROTEIN"/>
    <property type="match status" value="1"/>
</dbReference>
<dbReference type="PANTHER" id="PTHR46060">
    <property type="entry name" value="MARINER MOS1 TRANSPOSASE-LIKE PROTEIN"/>
    <property type="match status" value="1"/>
</dbReference>
<protein>
    <submittedName>
        <fullName evidence="2">SETMAR protein</fullName>
    </submittedName>
</protein>
<dbReference type="GO" id="GO:0003676">
    <property type="term" value="F:nucleic acid binding"/>
    <property type="evidence" value="ECO:0007669"/>
    <property type="project" value="InterPro"/>
</dbReference>
<keyword evidence="3" id="KW-1185">Reference proteome</keyword>
<sequence>MTPRQIHEDTAKTLGEDSPSYSTVKKWDAYFKRGKESVKDDPRSGHPKTATLENEVEAIHRMIMNDRRVTIRHIEHSLGISYGSVQNVLSNILGMSKLSARWVPQMLTRHQKLNRLEVSRTLLARFQSNPANFLKRFMTQDETWVHHFDPESKEQSREWTKKGSQPSKKFKRVALVGKVMASVFWDSEGVIMIDYLQKGQIINGEYYASELRQLKAAIKEKRRGKLRAGVLLLQDNAPVHTAQVSVAAATQCGFELLPHPPYSSDLAPSDFYLFPKLKSHLRGHRFETDDDVIHAVEAYLEAQDATYFQQGVAMLEHRWTKCIEVRGDYVEK</sequence>
<dbReference type="Pfam" id="PF01359">
    <property type="entry name" value="Transposase_1"/>
    <property type="match status" value="1"/>
</dbReference>
<gene>
    <name evidence="2" type="primary">SETMAR</name>
    <name evidence="2" type="ORF">BLAG_LOCUS6972</name>
</gene>
<dbReference type="AlphaFoldDB" id="A0A8J9YYN9"/>
<dbReference type="EMBL" id="OV696699">
    <property type="protein sequence ID" value="CAH1244313.1"/>
    <property type="molecule type" value="Genomic_DNA"/>
</dbReference>